<dbReference type="PROSITE" id="PS51352">
    <property type="entry name" value="THIOREDOXIN_2"/>
    <property type="match status" value="1"/>
</dbReference>
<reference evidence="3" key="1">
    <citation type="submission" date="2018-11" db="EMBL/GenBank/DDBJ databases">
        <title>A distinct lineage of giant viruses engineers rhodopsin photosystems in predatory marine eukaryotes.</title>
        <authorList>
            <person name="Needham D.M."/>
            <person name="Yoshizawa S."/>
            <person name="Hosaka T."/>
            <person name="Poirier C."/>
            <person name="Choi C.-J."/>
            <person name="Hehenberger E."/>
            <person name="Irwin N.A.T."/>
            <person name="Wilken S."/>
            <person name="Yung C.-M."/>
            <person name="Bachy C."/>
            <person name="Kurihara R."/>
            <person name="Nakajima Y."/>
            <person name="Kojima K."/>
            <person name="Kimura-Someya T."/>
            <person name="Leonard G."/>
            <person name="Malmstrom R.R."/>
            <person name="Mende D."/>
            <person name="Olson D.K."/>
            <person name="Sudo Y."/>
            <person name="Sudek S."/>
            <person name="Richards T.A."/>
            <person name="DeLong E.F."/>
            <person name="Keeling P.J."/>
            <person name="Santoro A.E."/>
            <person name="Shirouzu M."/>
            <person name="Iwasaki W."/>
            <person name="Worden A.Z."/>
        </authorList>
    </citation>
    <scope>NUCLEOTIDE SEQUENCE</scope>
</reference>
<sequence length="166" mass="18876">MPSRSRNVSNKRSLSLSCDQNTIMVCLLVIVLIGVAVYYIVKANDNQENFESQPMSLKHVTEKPNPGQNEVYLILFYVEWCPHCVSAKPEIAKLTEELDGKKVNNVKVNVRANNCEDSEVEQELARENNVEGYPTIKLVKNNEVVDYNGPRTKEGLMEFLNEETKN</sequence>
<dbReference type="Pfam" id="PF00085">
    <property type="entry name" value="Thioredoxin"/>
    <property type="match status" value="1"/>
</dbReference>
<gene>
    <name evidence="3" type="ORF">5_69</name>
</gene>
<name>A0A5B8IIY1_9VIRU</name>
<evidence type="ECO:0000313" key="3">
    <source>
        <dbReference type="EMBL" id="QDY52272.1"/>
    </source>
</evidence>
<evidence type="ECO:0000256" key="1">
    <source>
        <dbReference type="SAM" id="Phobius"/>
    </source>
</evidence>
<accession>A0A5B8IIY1</accession>
<feature type="transmembrane region" description="Helical" evidence="1">
    <location>
        <begin position="21"/>
        <end position="41"/>
    </location>
</feature>
<dbReference type="PANTHER" id="PTHR45815">
    <property type="entry name" value="PROTEIN DISULFIDE-ISOMERASE A6"/>
    <property type="match status" value="1"/>
</dbReference>
<dbReference type="GO" id="GO:0034976">
    <property type="term" value="P:response to endoplasmic reticulum stress"/>
    <property type="evidence" value="ECO:0007669"/>
    <property type="project" value="TreeGrafter"/>
</dbReference>
<dbReference type="InterPro" id="IPR036249">
    <property type="entry name" value="Thioredoxin-like_sf"/>
</dbReference>
<organism evidence="3">
    <name type="scientific">Mimiviridae sp. ChoanoV1</name>
    <dbReference type="NCBI Taxonomy" id="2596887"/>
    <lineage>
        <taxon>Viruses</taxon>
        <taxon>Varidnaviria</taxon>
        <taxon>Bamfordvirae</taxon>
        <taxon>Nucleocytoviricota</taxon>
        <taxon>Megaviricetes</taxon>
        <taxon>Imitervirales</taxon>
        <taxon>Schizomimiviridae</taxon>
    </lineage>
</organism>
<feature type="domain" description="Thioredoxin" evidence="2">
    <location>
        <begin position="41"/>
        <end position="165"/>
    </location>
</feature>
<dbReference type="GO" id="GO:0015035">
    <property type="term" value="F:protein-disulfide reductase activity"/>
    <property type="evidence" value="ECO:0007669"/>
    <property type="project" value="TreeGrafter"/>
</dbReference>
<evidence type="ECO:0000259" key="2">
    <source>
        <dbReference type="PROSITE" id="PS51352"/>
    </source>
</evidence>
<keyword evidence="1" id="KW-0472">Membrane</keyword>
<dbReference type="PANTHER" id="PTHR45815:SF3">
    <property type="entry name" value="PROTEIN DISULFIDE-ISOMERASE A6"/>
    <property type="match status" value="1"/>
</dbReference>
<proteinExistence type="predicted"/>
<protein>
    <submittedName>
        <fullName evidence="3">Thioredoxin</fullName>
    </submittedName>
</protein>
<dbReference type="InterPro" id="IPR013766">
    <property type="entry name" value="Thioredoxin_domain"/>
</dbReference>
<dbReference type="CDD" id="cd02961">
    <property type="entry name" value="PDI_a_family"/>
    <property type="match status" value="1"/>
</dbReference>
<keyword evidence="1" id="KW-0812">Transmembrane</keyword>
<keyword evidence="1" id="KW-1133">Transmembrane helix</keyword>
<dbReference type="EMBL" id="MK250089">
    <property type="protein sequence ID" value="QDY52272.1"/>
    <property type="molecule type" value="Genomic_DNA"/>
</dbReference>
<dbReference type="SUPFAM" id="SSF52833">
    <property type="entry name" value="Thioredoxin-like"/>
    <property type="match status" value="1"/>
</dbReference>
<dbReference type="Gene3D" id="3.40.30.10">
    <property type="entry name" value="Glutaredoxin"/>
    <property type="match status" value="1"/>
</dbReference>